<feature type="region of interest" description="Disordered" evidence="1">
    <location>
        <begin position="171"/>
        <end position="240"/>
    </location>
</feature>
<feature type="region of interest" description="Disordered" evidence="1">
    <location>
        <begin position="252"/>
        <end position="271"/>
    </location>
</feature>
<feature type="region of interest" description="Disordered" evidence="1">
    <location>
        <begin position="345"/>
        <end position="372"/>
    </location>
</feature>
<feature type="compositionally biased region" description="Basic residues" evidence="1">
    <location>
        <begin position="201"/>
        <end position="215"/>
    </location>
</feature>
<feature type="compositionally biased region" description="Basic residues" evidence="1">
    <location>
        <begin position="1"/>
        <end position="18"/>
    </location>
</feature>
<dbReference type="EC" id="1.10.2.2" evidence="2"/>
<keyword evidence="2" id="KW-0560">Oxidoreductase</keyword>
<feature type="compositionally biased region" description="Basic and acidic residues" evidence="1">
    <location>
        <begin position="107"/>
        <end position="122"/>
    </location>
</feature>
<feature type="compositionally biased region" description="Low complexity" evidence="1">
    <location>
        <begin position="349"/>
        <end position="361"/>
    </location>
</feature>
<feature type="compositionally biased region" description="Basic residues" evidence="1">
    <location>
        <begin position="457"/>
        <end position="469"/>
    </location>
</feature>
<dbReference type="AlphaFoldDB" id="A0A6J4T2Y1"/>
<feature type="region of interest" description="Disordered" evidence="1">
    <location>
        <begin position="1"/>
        <end position="21"/>
    </location>
</feature>
<sequence>DQARGRLLRRSHRRRSRRAQAAALRLPRPLVVPARGDRAQLVPGARGHGDLPHLLLLAERRSDGLQRRLRAAARPEHDRGLLVDAQPLARRARRPAHAPDPPLGGQPDDRRDHRAPAADPAHRCVSPATRDQLRGRRHPAGADRTRGLRRLLIARRPALWDGTRDRLRRGHVDPAARRRPQLPDLGRRVPGQRRVLPAALHRPRAARARRHRRADRRAPGHDRAPAPHAVPRQDRDRAKRRRLSAVARLRAQVGRAAARHRGGAVPARRARADQPDLAVGAVRALPVDQRRAAGLVPGLAAGRPAADAGARGPTRQLDARAEPVLGRARLSHARVPDHVRVALDRPSLARRQPTPRAARPPARQPPPHRDRHVVLLVGARGLRRGLDRSPVLPLDDPLRGADLVPADRRLRGAGAHLLRGQAPVRGAARPRAASAARVEREGGAPHAGGRVRDARARRGRAGRRRRQRAAGRPERGAGGGRGHRRAL</sequence>
<feature type="region of interest" description="Disordered" evidence="1">
    <location>
        <begin position="69"/>
        <end position="144"/>
    </location>
</feature>
<feature type="non-terminal residue" evidence="2">
    <location>
        <position position="487"/>
    </location>
</feature>
<name>A0A6J4T2Y1_9ACTN</name>
<organism evidence="2">
    <name type="scientific">uncultured Solirubrobacterales bacterium</name>
    <dbReference type="NCBI Taxonomy" id="768556"/>
    <lineage>
        <taxon>Bacteria</taxon>
        <taxon>Bacillati</taxon>
        <taxon>Actinomycetota</taxon>
        <taxon>Thermoleophilia</taxon>
        <taxon>Solirubrobacterales</taxon>
        <taxon>environmental samples</taxon>
    </lineage>
</organism>
<protein>
    <submittedName>
        <fullName evidence="2">Ubiquinol-cytochrome C reductase, cytochrome B subunit</fullName>
        <ecNumber evidence="2">1.10.2.2</ecNumber>
    </submittedName>
</protein>
<dbReference type="EMBL" id="CADCVU010000168">
    <property type="protein sequence ID" value="CAA9512274.1"/>
    <property type="molecule type" value="Genomic_DNA"/>
</dbReference>
<accession>A0A6J4T2Y1</accession>
<evidence type="ECO:0000313" key="2">
    <source>
        <dbReference type="EMBL" id="CAA9512274.1"/>
    </source>
</evidence>
<gene>
    <name evidence="2" type="ORF">AVDCRST_MAG45-1986</name>
</gene>
<reference evidence="2" key="1">
    <citation type="submission" date="2020-02" db="EMBL/GenBank/DDBJ databases">
        <authorList>
            <person name="Meier V. D."/>
        </authorList>
    </citation>
    <scope>NUCLEOTIDE SEQUENCE</scope>
    <source>
        <strain evidence="2">AVDCRST_MAG45</strain>
    </source>
</reference>
<feature type="compositionally biased region" description="Low complexity" evidence="1">
    <location>
        <begin position="421"/>
        <end position="436"/>
    </location>
</feature>
<feature type="non-terminal residue" evidence="2">
    <location>
        <position position="1"/>
    </location>
</feature>
<proteinExistence type="predicted"/>
<feature type="region of interest" description="Disordered" evidence="1">
    <location>
        <begin position="421"/>
        <end position="487"/>
    </location>
</feature>
<dbReference type="GO" id="GO:0016491">
    <property type="term" value="F:oxidoreductase activity"/>
    <property type="evidence" value="ECO:0007669"/>
    <property type="project" value="UniProtKB-KW"/>
</dbReference>
<feature type="compositionally biased region" description="Basic and acidic residues" evidence="1">
    <location>
        <begin position="216"/>
        <end position="237"/>
    </location>
</feature>
<evidence type="ECO:0000256" key="1">
    <source>
        <dbReference type="SAM" id="MobiDB-lite"/>
    </source>
</evidence>